<dbReference type="Proteomes" id="UP000789405">
    <property type="component" value="Unassembled WGS sequence"/>
</dbReference>
<feature type="compositionally biased region" description="Basic and acidic residues" evidence="1">
    <location>
        <begin position="1"/>
        <end position="17"/>
    </location>
</feature>
<feature type="region of interest" description="Disordered" evidence="1">
    <location>
        <begin position="1"/>
        <end position="29"/>
    </location>
</feature>
<comment type="caution">
    <text evidence="2">The sequence shown here is derived from an EMBL/GenBank/DDBJ whole genome shotgun (WGS) entry which is preliminary data.</text>
</comment>
<proteinExistence type="predicted"/>
<evidence type="ECO:0000256" key="1">
    <source>
        <dbReference type="SAM" id="MobiDB-lite"/>
    </source>
</evidence>
<evidence type="ECO:0000313" key="3">
    <source>
        <dbReference type="Proteomes" id="UP000789405"/>
    </source>
</evidence>
<name>A0A9N9H7W8_9GLOM</name>
<accession>A0A9N9H7W8</accession>
<keyword evidence="3" id="KW-1185">Reference proteome</keyword>
<evidence type="ECO:0000313" key="2">
    <source>
        <dbReference type="EMBL" id="CAG8655356.1"/>
    </source>
</evidence>
<reference evidence="2" key="1">
    <citation type="submission" date="2021-06" db="EMBL/GenBank/DDBJ databases">
        <authorList>
            <person name="Kallberg Y."/>
            <person name="Tangrot J."/>
            <person name="Rosling A."/>
        </authorList>
    </citation>
    <scope>NUCLEOTIDE SEQUENCE</scope>
    <source>
        <strain evidence="2">MA453B</strain>
    </source>
</reference>
<dbReference type="AlphaFoldDB" id="A0A9N9H7W8"/>
<organism evidence="2 3">
    <name type="scientific">Dentiscutata erythropus</name>
    <dbReference type="NCBI Taxonomy" id="1348616"/>
    <lineage>
        <taxon>Eukaryota</taxon>
        <taxon>Fungi</taxon>
        <taxon>Fungi incertae sedis</taxon>
        <taxon>Mucoromycota</taxon>
        <taxon>Glomeromycotina</taxon>
        <taxon>Glomeromycetes</taxon>
        <taxon>Diversisporales</taxon>
        <taxon>Gigasporaceae</taxon>
        <taxon>Dentiscutata</taxon>
    </lineage>
</organism>
<sequence length="199" mass="23425">MKRVSIDENMDETEKNHQISTSNTVNNNKTNTYKAMENTEVNMKNYFDKVYRSSVDVDDLNTKFKAITISENHQIITSNTMNNNKTNMYKAMENTEVNMEDYFDKVYHGHVDVDDLNINFKVITISEEDLFSNFKETEQYIKSYAEFKEFKTRLGWSTIIEMKSEEKIMQKRTILCCHAGQYQPVNPIKSEKSNKIECQ</sequence>
<dbReference type="EMBL" id="CAJVPY010006054">
    <property type="protein sequence ID" value="CAG8655356.1"/>
    <property type="molecule type" value="Genomic_DNA"/>
</dbReference>
<protein>
    <submittedName>
        <fullName evidence="2">12943_t:CDS:1</fullName>
    </submittedName>
</protein>
<dbReference type="OrthoDB" id="2469874at2759"/>
<feature type="compositionally biased region" description="Low complexity" evidence="1">
    <location>
        <begin position="20"/>
        <end position="29"/>
    </location>
</feature>
<gene>
    <name evidence="2" type="ORF">DERYTH_LOCUS10408</name>
</gene>